<gene>
    <name evidence="1" type="ORF">DAPPUDRAFT_299961</name>
</gene>
<proteinExistence type="predicted"/>
<reference evidence="1 2" key="1">
    <citation type="journal article" date="2011" name="Science">
        <title>The ecoresponsive genome of Daphnia pulex.</title>
        <authorList>
            <person name="Colbourne J.K."/>
            <person name="Pfrender M.E."/>
            <person name="Gilbert D."/>
            <person name="Thomas W.K."/>
            <person name="Tucker A."/>
            <person name="Oakley T.H."/>
            <person name="Tokishita S."/>
            <person name="Aerts A."/>
            <person name="Arnold G.J."/>
            <person name="Basu M.K."/>
            <person name="Bauer D.J."/>
            <person name="Caceres C.E."/>
            <person name="Carmel L."/>
            <person name="Casola C."/>
            <person name="Choi J.H."/>
            <person name="Detter J.C."/>
            <person name="Dong Q."/>
            <person name="Dusheyko S."/>
            <person name="Eads B.D."/>
            <person name="Frohlich T."/>
            <person name="Geiler-Samerotte K.A."/>
            <person name="Gerlach D."/>
            <person name="Hatcher P."/>
            <person name="Jogdeo S."/>
            <person name="Krijgsveld J."/>
            <person name="Kriventseva E.V."/>
            <person name="Kultz D."/>
            <person name="Laforsch C."/>
            <person name="Lindquist E."/>
            <person name="Lopez J."/>
            <person name="Manak J.R."/>
            <person name="Muller J."/>
            <person name="Pangilinan J."/>
            <person name="Patwardhan R.P."/>
            <person name="Pitluck S."/>
            <person name="Pritham E.J."/>
            <person name="Rechtsteiner A."/>
            <person name="Rho M."/>
            <person name="Rogozin I.B."/>
            <person name="Sakarya O."/>
            <person name="Salamov A."/>
            <person name="Schaack S."/>
            <person name="Shapiro H."/>
            <person name="Shiga Y."/>
            <person name="Skalitzky C."/>
            <person name="Smith Z."/>
            <person name="Souvorov A."/>
            <person name="Sung W."/>
            <person name="Tang Z."/>
            <person name="Tsuchiya D."/>
            <person name="Tu H."/>
            <person name="Vos H."/>
            <person name="Wang M."/>
            <person name="Wolf Y.I."/>
            <person name="Yamagata H."/>
            <person name="Yamada T."/>
            <person name="Ye Y."/>
            <person name="Shaw J.R."/>
            <person name="Andrews J."/>
            <person name="Crease T.J."/>
            <person name="Tang H."/>
            <person name="Lucas S.M."/>
            <person name="Robertson H.M."/>
            <person name="Bork P."/>
            <person name="Koonin E.V."/>
            <person name="Zdobnov E.M."/>
            <person name="Grigoriev I.V."/>
            <person name="Lynch M."/>
            <person name="Boore J.L."/>
        </authorList>
    </citation>
    <scope>NUCLEOTIDE SEQUENCE [LARGE SCALE GENOMIC DNA]</scope>
</reference>
<protein>
    <recommendedName>
        <fullName evidence="3">CST complex subunit CTC1</fullName>
    </recommendedName>
</protein>
<dbReference type="STRING" id="6669.E9FRF8"/>
<dbReference type="InParanoid" id="E9FRF8"/>
<dbReference type="GO" id="GO:2000042">
    <property type="term" value="P:negative regulation of double-strand break repair via homologous recombination"/>
    <property type="evidence" value="ECO:0000318"/>
    <property type="project" value="GO_Central"/>
</dbReference>
<dbReference type="OrthoDB" id="6336791at2759"/>
<dbReference type="GO" id="GO:0043007">
    <property type="term" value="P:maintenance of rDNA"/>
    <property type="evidence" value="ECO:0000318"/>
    <property type="project" value="GO_Central"/>
</dbReference>
<dbReference type="AlphaFoldDB" id="E9FRF8"/>
<evidence type="ECO:0000313" key="2">
    <source>
        <dbReference type="Proteomes" id="UP000000305"/>
    </source>
</evidence>
<dbReference type="GO" id="GO:0005829">
    <property type="term" value="C:cytosol"/>
    <property type="evidence" value="ECO:0000318"/>
    <property type="project" value="GO_Central"/>
</dbReference>
<dbReference type="HOGENOM" id="CLU_1697282_0_0_1"/>
<organism evidence="1 2">
    <name type="scientific">Daphnia pulex</name>
    <name type="common">Water flea</name>
    <dbReference type="NCBI Taxonomy" id="6669"/>
    <lineage>
        <taxon>Eukaryota</taxon>
        <taxon>Metazoa</taxon>
        <taxon>Ecdysozoa</taxon>
        <taxon>Arthropoda</taxon>
        <taxon>Crustacea</taxon>
        <taxon>Branchiopoda</taxon>
        <taxon>Diplostraca</taxon>
        <taxon>Cladocera</taxon>
        <taxon>Anomopoda</taxon>
        <taxon>Daphniidae</taxon>
        <taxon>Daphnia</taxon>
    </lineage>
</organism>
<dbReference type="SUPFAM" id="SSF101756">
    <property type="entry name" value="Hypothetical protein YgiW"/>
    <property type="match status" value="1"/>
</dbReference>
<dbReference type="InterPro" id="IPR036700">
    <property type="entry name" value="BOBF_sf"/>
</dbReference>
<name>E9FRF8_DAPPU</name>
<dbReference type="eggNOG" id="ENOG502SCV6">
    <property type="taxonomic scope" value="Eukaryota"/>
</dbReference>
<dbReference type="KEGG" id="dpx:DAPPUDRAFT_299961"/>
<keyword evidence="2" id="KW-1185">Reference proteome</keyword>
<accession>E9FRF8</accession>
<dbReference type="GO" id="GO:0016607">
    <property type="term" value="C:nuclear speck"/>
    <property type="evidence" value="ECO:0000318"/>
    <property type="project" value="GO_Central"/>
</dbReference>
<dbReference type="Proteomes" id="UP000000305">
    <property type="component" value="Unassembled WGS sequence"/>
</dbReference>
<evidence type="ECO:0000313" key="1">
    <source>
        <dbReference type="EMBL" id="EFX90206.1"/>
    </source>
</evidence>
<dbReference type="EMBL" id="GL732523">
    <property type="protein sequence ID" value="EFX90206.1"/>
    <property type="molecule type" value="Genomic_DNA"/>
</dbReference>
<evidence type="ECO:0008006" key="3">
    <source>
        <dbReference type="Google" id="ProtNLM"/>
    </source>
</evidence>
<dbReference type="PANTHER" id="PTHR33962">
    <property type="entry name" value="RECQ-MEDIATED GENOME INSTABILITY PROTEIN 2 RMI2"/>
    <property type="match status" value="1"/>
</dbReference>
<dbReference type="PANTHER" id="PTHR33962:SF1">
    <property type="entry name" value="RECQ-MEDIATED GENOME INSTABILITY PROTEIN 2"/>
    <property type="match status" value="1"/>
</dbReference>
<dbReference type="GO" id="GO:0006281">
    <property type="term" value="P:DNA repair"/>
    <property type="evidence" value="ECO:0000318"/>
    <property type="project" value="GO_Central"/>
</dbReference>
<sequence length="155" mass="17428">MQSDIVSDFFSAPTIKLFCRQLKDCKRLTSTDCLDDDENKAKLWLIPLESSTSGKQINYTVHNVWLQGTILSIINMSHFILKDVSGGIVKISLNSFPVTWIEQGAYCSVIGSITSSSQTPLIEAIKVTKLDNSHYLQILWAWEVKDLANELCDNE</sequence>
<dbReference type="InterPro" id="IPR032245">
    <property type="entry name" value="RMI2"/>
</dbReference>
<dbReference type="InterPro" id="IPR012340">
    <property type="entry name" value="NA-bd_OB-fold"/>
</dbReference>
<dbReference type="Pfam" id="PF16100">
    <property type="entry name" value="RMI2"/>
    <property type="match status" value="1"/>
</dbReference>
<dbReference type="Gene3D" id="2.40.50.140">
    <property type="entry name" value="Nucleic acid-binding proteins"/>
    <property type="match status" value="1"/>
</dbReference>
<dbReference type="GO" id="GO:0033045">
    <property type="term" value="P:regulation of sister chromatid segregation"/>
    <property type="evidence" value="ECO:0000318"/>
    <property type="project" value="GO_Central"/>
</dbReference>